<dbReference type="InterPro" id="IPR006680">
    <property type="entry name" value="Amidohydro-rel"/>
</dbReference>
<reference evidence="3" key="1">
    <citation type="submission" date="2018-05" db="EMBL/GenBank/DDBJ databases">
        <authorList>
            <person name="Lanie J.A."/>
            <person name="Ng W.-L."/>
            <person name="Kazmierczak K.M."/>
            <person name="Andrzejewski T.M."/>
            <person name="Davidsen T.M."/>
            <person name="Wayne K.J."/>
            <person name="Tettelin H."/>
            <person name="Glass J.I."/>
            <person name="Rusch D."/>
            <person name="Podicherti R."/>
            <person name="Tsui H.-C.T."/>
            <person name="Winkler M.E."/>
        </authorList>
    </citation>
    <scope>NUCLEOTIDE SEQUENCE</scope>
</reference>
<dbReference type="InterPro" id="IPR052350">
    <property type="entry name" value="Metallo-dep_Lactonases"/>
</dbReference>
<evidence type="ECO:0000256" key="1">
    <source>
        <dbReference type="ARBA" id="ARBA00038310"/>
    </source>
</evidence>
<name>A0A383CXM3_9ZZZZ</name>
<dbReference type="PANTHER" id="PTHR43569:SF1">
    <property type="entry name" value="BLL3371 PROTEIN"/>
    <property type="match status" value="1"/>
</dbReference>
<accession>A0A383CXM3</accession>
<gene>
    <name evidence="3" type="ORF">METZ01_LOCUS489519</name>
</gene>
<feature type="non-terminal residue" evidence="3">
    <location>
        <position position="1"/>
    </location>
</feature>
<dbReference type="AlphaFoldDB" id="A0A383CXM3"/>
<dbReference type="Pfam" id="PF04909">
    <property type="entry name" value="Amidohydro_2"/>
    <property type="match status" value="1"/>
</dbReference>
<evidence type="ECO:0000259" key="2">
    <source>
        <dbReference type="Pfam" id="PF04909"/>
    </source>
</evidence>
<dbReference type="SUPFAM" id="SSF51556">
    <property type="entry name" value="Metallo-dependent hydrolases"/>
    <property type="match status" value="1"/>
</dbReference>
<dbReference type="EMBL" id="UINC01212369">
    <property type="protein sequence ID" value="SVE36665.1"/>
    <property type="molecule type" value="Genomic_DNA"/>
</dbReference>
<comment type="similarity">
    <text evidence="1">Belongs to the metallo-dependent hydrolases superfamily.</text>
</comment>
<dbReference type="InterPro" id="IPR032466">
    <property type="entry name" value="Metal_Hydrolase"/>
</dbReference>
<sequence>IVAKADLRLTESLEDMLSQHSEISESRLKGIRHPAARAEYPEALSISVCAPEGLYEDTKFREGLNMLGRKGLSYDAWHYHYQNQAFTALARSVPETILILDHFGTPLGVGPYAEQRNEIFIQWKKDIREMAKCENVVAKLGGLAMSDNGFGWENNPKPPTSDEFAAAQREYYLHTIECFGPNRCMMESNFPVDRNSLSYAVLINGQKKIVSDFSEAEKSQLFYGTAARIYRL</sequence>
<dbReference type="GO" id="GO:0016787">
    <property type="term" value="F:hydrolase activity"/>
    <property type="evidence" value="ECO:0007669"/>
    <property type="project" value="InterPro"/>
</dbReference>
<dbReference type="PANTHER" id="PTHR43569">
    <property type="entry name" value="AMIDOHYDROLASE"/>
    <property type="match status" value="1"/>
</dbReference>
<proteinExistence type="inferred from homology"/>
<evidence type="ECO:0000313" key="3">
    <source>
        <dbReference type="EMBL" id="SVE36665.1"/>
    </source>
</evidence>
<protein>
    <recommendedName>
        <fullName evidence="2">Amidohydrolase-related domain-containing protein</fullName>
    </recommendedName>
</protein>
<feature type="domain" description="Amidohydrolase-related" evidence="2">
    <location>
        <begin position="53"/>
        <end position="232"/>
    </location>
</feature>
<organism evidence="3">
    <name type="scientific">marine metagenome</name>
    <dbReference type="NCBI Taxonomy" id="408172"/>
    <lineage>
        <taxon>unclassified sequences</taxon>
        <taxon>metagenomes</taxon>
        <taxon>ecological metagenomes</taxon>
    </lineage>
</organism>
<dbReference type="Gene3D" id="3.20.20.140">
    <property type="entry name" value="Metal-dependent hydrolases"/>
    <property type="match status" value="1"/>
</dbReference>